<feature type="domain" description="IBH1-like N-terminal" evidence="3">
    <location>
        <begin position="68"/>
        <end position="131"/>
    </location>
</feature>
<evidence type="ECO:0000259" key="3">
    <source>
        <dbReference type="Pfam" id="PF26576"/>
    </source>
</evidence>
<protein>
    <submittedName>
        <fullName evidence="4">Uncharacterized protein At4g30180</fullName>
    </submittedName>
</protein>
<accession>A0A1D1ZLI3</accession>
<dbReference type="EMBL" id="GDJX01000110">
    <property type="protein sequence ID" value="JAT67826.1"/>
    <property type="molecule type" value="Transcribed_RNA"/>
</dbReference>
<dbReference type="PANTHER" id="PTHR33124">
    <property type="entry name" value="TRANSCRIPTION FACTOR IBH1-LIKE 1"/>
    <property type="match status" value="1"/>
</dbReference>
<reference evidence="4" key="1">
    <citation type="submission" date="2015-07" db="EMBL/GenBank/DDBJ databases">
        <title>Transcriptome Assembly of Anthurium amnicola.</title>
        <authorList>
            <person name="Suzuki J."/>
        </authorList>
    </citation>
    <scope>NUCLEOTIDE SEQUENCE</scope>
</reference>
<evidence type="ECO:0000256" key="2">
    <source>
        <dbReference type="ARBA" id="ARBA00023163"/>
    </source>
</evidence>
<dbReference type="InterPro" id="IPR044660">
    <property type="entry name" value="IBH1-like"/>
</dbReference>
<name>A0A1D1ZLI3_9ARAE</name>
<dbReference type="GO" id="GO:0006355">
    <property type="term" value="P:regulation of DNA-templated transcription"/>
    <property type="evidence" value="ECO:0007669"/>
    <property type="project" value="InterPro"/>
</dbReference>
<organism evidence="4">
    <name type="scientific">Anthurium amnicola</name>
    <dbReference type="NCBI Taxonomy" id="1678845"/>
    <lineage>
        <taxon>Eukaryota</taxon>
        <taxon>Viridiplantae</taxon>
        <taxon>Streptophyta</taxon>
        <taxon>Embryophyta</taxon>
        <taxon>Tracheophyta</taxon>
        <taxon>Spermatophyta</taxon>
        <taxon>Magnoliopsida</taxon>
        <taxon>Liliopsida</taxon>
        <taxon>Araceae</taxon>
        <taxon>Pothoideae</taxon>
        <taxon>Potheae</taxon>
        <taxon>Anthurium</taxon>
    </lineage>
</organism>
<keyword evidence="2" id="KW-0804">Transcription</keyword>
<sequence>MEPRGYLPFQPSRPEELKATASLGLCLMTCLLQWHRCCMLSPVASMAKTPGSKRTRLCTFEPNMVMLASFSHRYMAYLLLALFKVGTTGSCRGNKDKEIGKTVRFEVDMALVVSASGFAWSRALRVKLEQGMDVKKLCWSSARQLITSHTSLSSKQKNGFNMVEMLDQIWTVPLITVTLSPAISHHIPVNPKLRVRKADKSKRVGWSLNPKRKVARRDEELCCCIRTLRRILPGGNVMGVGELLSEVRSYVICLEMQVSILRSLLDVQ</sequence>
<evidence type="ECO:0000313" key="4">
    <source>
        <dbReference type="EMBL" id="JAT67826.1"/>
    </source>
</evidence>
<dbReference type="AlphaFoldDB" id="A0A1D1ZLI3"/>
<dbReference type="Pfam" id="PF26576">
    <property type="entry name" value="IBH1_N"/>
    <property type="match status" value="1"/>
</dbReference>
<evidence type="ECO:0000256" key="1">
    <source>
        <dbReference type="ARBA" id="ARBA00023015"/>
    </source>
</evidence>
<keyword evidence="1" id="KW-0805">Transcription regulation</keyword>
<dbReference type="InterPro" id="IPR059002">
    <property type="entry name" value="IBH1_N"/>
</dbReference>
<gene>
    <name evidence="4" type="primary">At4g30180_5</name>
    <name evidence="4" type="ORF">g.57464</name>
</gene>
<dbReference type="PANTHER" id="PTHR33124:SF42">
    <property type="entry name" value="TRANSCRIPTION FACTOR BHLH146"/>
    <property type="match status" value="1"/>
</dbReference>
<proteinExistence type="predicted"/>